<name>A0A9J6RQC7_9GAMM</name>
<comment type="caution">
    <text evidence="1">The sequence shown here is derived from an EMBL/GenBank/DDBJ whole genome shotgun (WGS) entry which is preliminary data.</text>
</comment>
<reference evidence="1 2" key="1">
    <citation type="submission" date="2022-12" db="EMBL/GenBank/DDBJ databases">
        <title>Dasania phycosphaerae sp. nov., isolated from particulate material of the south coast of Korea.</title>
        <authorList>
            <person name="Jiang Y."/>
        </authorList>
    </citation>
    <scope>NUCLEOTIDE SEQUENCE [LARGE SCALE GENOMIC DNA]</scope>
    <source>
        <strain evidence="1 2">GY-19</strain>
    </source>
</reference>
<evidence type="ECO:0000313" key="2">
    <source>
        <dbReference type="Proteomes" id="UP001069090"/>
    </source>
</evidence>
<proteinExistence type="predicted"/>
<organism evidence="1 2">
    <name type="scientific">Dasania phycosphaerae</name>
    <dbReference type="NCBI Taxonomy" id="2950436"/>
    <lineage>
        <taxon>Bacteria</taxon>
        <taxon>Pseudomonadati</taxon>
        <taxon>Pseudomonadota</taxon>
        <taxon>Gammaproteobacteria</taxon>
        <taxon>Cellvibrionales</taxon>
        <taxon>Spongiibacteraceae</taxon>
        <taxon>Dasania</taxon>
    </lineage>
</organism>
<dbReference type="EMBL" id="JAPTGG010000013">
    <property type="protein sequence ID" value="MCZ0866497.1"/>
    <property type="molecule type" value="Genomic_DNA"/>
</dbReference>
<evidence type="ECO:0000313" key="1">
    <source>
        <dbReference type="EMBL" id="MCZ0866497.1"/>
    </source>
</evidence>
<accession>A0A9J6RQC7</accession>
<dbReference type="RefSeq" id="WP_268905169.1">
    <property type="nucleotide sequence ID" value="NZ_JAPTGG010000013.1"/>
</dbReference>
<sequence length="89" mass="10013">MMPPTYIAGCIDEDLLQESMEVMLNTVSANCESGYQLDIDVLIRYVQDGMTLETFNLLVLNLNRELSTQFQKGGGSYGFVMNYNHATVH</sequence>
<keyword evidence="2" id="KW-1185">Reference proteome</keyword>
<dbReference type="Proteomes" id="UP001069090">
    <property type="component" value="Unassembled WGS sequence"/>
</dbReference>
<dbReference type="AlphaFoldDB" id="A0A9J6RQC7"/>
<gene>
    <name evidence="1" type="ORF">O0V09_14895</name>
</gene>
<protein>
    <submittedName>
        <fullName evidence="1">Uncharacterized protein</fullName>
    </submittedName>
</protein>